<dbReference type="NCBIfam" id="NF003701">
    <property type="entry name" value="PRK05318.1"/>
    <property type="match status" value="1"/>
</dbReference>
<dbReference type="InterPro" id="IPR006261">
    <property type="entry name" value="dGTPase"/>
</dbReference>
<feature type="domain" description="HD" evidence="3">
    <location>
        <begin position="61"/>
        <end position="238"/>
    </location>
</feature>
<dbReference type="PANTHER" id="PTHR11373:SF32">
    <property type="entry name" value="DEOXYGUANOSINETRIPHOSPHATE TRIPHOSPHOHYDROLASE"/>
    <property type="match status" value="1"/>
</dbReference>
<dbReference type="RefSeq" id="WP_149891541.1">
    <property type="nucleotide sequence ID" value="NZ_JBHUFA010000001.1"/>
</dbReference>
<dbReference type="SMART" id="SM00471">
    <property type="entry name" value="HDc"/>
    <property type="match status" value="1"/>
</dbReference>
<dbReference type="EMBL" id="JBHUFA010000001">
    <property type="protein sequence ID" value="MFD1694627.1"/>
    <property type="molecule type" value="Genomic_DNA"/>
</dbReference>
<evidence type="ECO:0000256" key="2">
    <source>
        <dbReference type="HAMAP-Rule" id="MF_01212"/>
    </source>
</evidence>
<dbReference type="Proteomes" id="UP001597327">
    <property type="component" value="Unassembled WGS sequence"/>
</dbReference>
<dbReference type="SUPFAM" id="SSF109604">
    <property type="entry name" value="HD-domain/PDEase-like"/>
    <property type="match status" value="1"/>
</dbReference>
<dbReference type="PROSITE" id="PS51831">
    <property type="entry name" value="HD"/>
    <property type="match status" value="1"/>
</dbReference>
<dbReference type="InterPro" id="IPR003607">
    <property type="entry name" value="HD/PDEase_dom"/>
</dbReference>
<dbReference type="HAMAP" id="MF_01212">
    <property type="entry name" value="dGTPase_type2"/>
    <property type="match status" value="1"/>
</dbReference>
<dbReference type="Gene3D" id="1.10.3210.10">
    <property type="entry name" value="Hypothetical protein af1432"/>
    <property type="match status" value="1"/>
</dbReference>
<dbReference type="Pfam" id="PF01966">
    <property type="entry name" value="HD"/>
    <property type="match status" value="1"/>
</dbReference>
<sequence length="425" mass="48131">MTSNFSRFLERLHEEQPNRSQDRRTPFQRDRARIMHSAAFRRLQGKTQVMGIGEGDFHRTRLTHSIEVSQIGYGLLEVLDFKKATFHKQAQDWLPARDLIEAACLAHDLGHPPFGHKGEQALHKAMLRHGGFEGNGQTLRILTKLEKYKERGKGLYPTRRLILAVLKYPRSMDTFDLNNYAKKPPKSFHQDELGVVKWAMDGFEPSDQKRLIESADGKTAHHSLDCSILELADDIAYGIHDIEDIVARGLATASEVETEIVKAFNKIDSASLDGFDADLVCKGLLGKSFDRKQMISSLVNLFITSVAITTDNSYEHPLLKFNAALPEPHARLLEAFKGLAYELVIRKAKVQQLERRGQMVVERLFDTLLSDPKSLIPQSSWEDGCRESSDARRVCDYVAGMTDSYAERLYKRLFHPGFGSSSDEL</sequence>
<evidence type="ECO:0000256" key="1">
    <source>
        <dbReference type="ARBA" id="ARBA00022801"/>
    </source>
</evidence>
<proteinExistence type="inferred from homology"/>
<evidence type="ECO:0000313" key="4">
    <source>
        <dbReference type="EMBL" id="MFD1694627.1"/>
    </source>
</evidence>
<evidence type="ECO:0000313" key="5">
    <source>
        <dbReference type="Proteomes" id="UP001597327"/>
    </source>
</evidence>
<dbReference type="InterPro" id="IPR050135">
    <property type="entry name" value="dGTPase-like"/>
</dbReference>
<keyword evidence="5" id="KW-1185">Reference proteome</keyword>
<dbReference type="InterPro" id="IPR023023">
    <property type="entry name" value="dNTPase_2"/>
</dbReference>
<reference evidence="5" key="1">
    <citation type="journal article" date="2019" name="Int. J. Syst. Evol. Microbiol.">
        <title>The Global Catalogue of Microorganisms (GCM) 10K type strain sequencing project: providing services to taxonomists for standard genome sequencing and annotation.</title>
        <authorList>
            <consortium name="The Broad Institute Genomics Platform"/>
            <consortium name="The Broad Institute Genome Sequencing Center for Infectious Disease"/>
            <person name="Wu L."/>
            <person name="Ma J."/>
        </authorList>
    </citation>
    <scope>NUCLEOTIDE SEQUENCE [LARGE SCALE GENOMIC DNA]</scope>
    <source>
        <strain evidence="5">JCM 3369</strain>
    </source>
</reference>
<evidence type="ECO:0000259" key="3">
    <source>
        <dbReference type="PROSITE" id="PS51831"/>
    </source>
</evidence>
<comment type="caution">
    <text evidence="4">The sequence shown here is derived from an EMBL/GenBank/DDBJ whole genome shotgun (WGS) entry which is preliminary data.</text>
</comment>
<dbReference type="CDD" id="cd00077">
    <property type="entry name" value="HDc"/>
    <property type="match status" value="1"/>
</dbReference>
<dbReference type="NCBIfam" id="TIGR01353">
    <property type="entry name" value="dGTP_triPase"/>
    <property type="match status" value="1"/>
</dbReference>
<dbReference type="PANTHER" id="PTHR11373">
    <property type="entry name" value="DEOXYNUCLEOSIDE TRIPHOSPHATE TRIPHOSPHOHYDROLASE"/>
    <property type="match status" value="1"/>
</dbReference>
<dbReference type="NCBIfam" id="NF041026">
    <property type="entry name" value="antiphage_dGTPase"/>
    <property type="match status" value="1"/>
</dbReference>
<dbReference type="InterPro" id="IPR026875">
    <property type="entry name" value="PHydrolase_assoc_dom"/>
</dbReference>
<protein>
    <recommendedName>
        <fullName evidence="2">Deoxyguanosinetriphosphate triphosphohydrolase-like protein</fullName>
    </recommendedName>
</protein>
<comment type="similarity">
    <text evidence="2">Belongs to the dGTPase family. Type 2 subfamily.</text>
</comment>
<name>A0ABW4JSW7_9HYPH</name>
<accession>A0ABW4JSW7</accession>
<dbReference type="InterPro" id="IPR006674">
    <property type="entry name" value="HD_domain"/>
</dbReference>
<dbReference type="Pfam" id="PF13286">
    <property type="entry name" value="HD_assoc"/>
    <property type="match status" value="1"/>
</dbReference>
<organism evidence="4 5">
    <name type="scientific">Roseibium aestuarii</name>
    <dbReference type="NCBI Taxonomy" id="2600299"/>
    <lineage>
        <taxon>Bacteria</taxon>
        <taxon>Pseudomonadati</taxon>
        <taxon>Pseudomonadota</taxon>
        <taxon>Alphaproteobacteria</taxon>
        <taxon>Hyphomicrobiales</taxon>
        <taxon>Stappiaceae</taxon>
        <taxon>Roseibium</taxon>
    </lineage>
</organism>
<gene>
    <name evidence="4" type="ORF">ACFSC7_03810</name>
</gene>
<keyword evidence="1 2" id="KW-0378">Hydrolase</keyword>